<evidence type="ECO:0000313" key="3">
    <source>
        <dbReference type="Proteomes" id="UP000077066"/>
    </source>
</evidence>
<dbReference type="PANTHER" id="PTHR22916:SF3">
    <property type="entry name" value="UDP-GLCNAC:BETAGAL BETA-1,3-N-ACETYLGLUCOSAMINYLTRANSFERASE-LIKE PROTEIN 1"/>
    <property type="match status" value="1"/>
</dbReference>
<name>A0A166CIA0_9EURY</name>
<gene>
    <name evidence="2" type="primary">epsH_4</name>
    <name evidence="2" type="ORF">MBFIL_08460</name>
</gene>
<keyword evidence="2" id="KW-0808">Transferase</keyword>
<comment type="caution">
    <text evidence="2">The sequence shown here is derived from an EMBL/GenBank/DDBJ whole genome shotgun (WGS) entry which is preliminary data.</text>
</comment>
<keyword evidence="2" id="KW-0328">Glycosyltransferase</keyword>
<dbReference type="Pfam" id="PF00535">
    <property type="entry name" value="Glycos_transf_2"/>
    <property type="match status" value="1"/>
</dbReference>
<dbReference type="EMBL" id="LWMT01000143">
    <property type="protein sequence ID" value="KZX14536.1"/>
    <property type="molecule type" value="Genomic_DNA"/>
</dbReference>
<dbReference type="OrthoDB" id="46222at2157"/>
<feature type="domain" description="Glycosyltransferase 2-like" evidence="1">
    <location>
        <begin position="5"/>
        <end position="134"/>
    </location>
</feature>
<reference evidence="2 3" key="1">
    <citation type="submission" date="2016-04" db="EMBL/GenBank/DDBJ databases">
        <title>Genome sequence of Methanobrevibacter filiformis DSM 11501.</title>
        <authorList>
            <person name="Poehlein A."/>
            <person name="Seedorf H."/>
            <person name="Daniel R."/>
        </authorList>
    </citation>
    <scope>NUCLEOTIDE SEQUENCE [LARGE SCALE GENOMIC DNA]</scope>
    <source>
        <strain evidence="2 3">DSM 11501</strain>
    </source>
</reference>
<evidence type="ECO:0000259" key="1">
    <source>
        <dbReference type="Pfam" id="PF00535"/>
    </source>
</evidence>
<dbReference type="SUPFAM" id="SSF53448">
    <property type="entry name" value="Nucleotide-diphospho-sugar transferases"/>
    <property type="match status" value="1"/>
</dbReference>
<dbReference type="Gene3D" id="3.90.550.10">
    <property type="entry name" value="Spore Coat Polysaccharide Biosynthesis Protein SpsA, Chain A"/>
    <property type="match status" value="1"/>
</dbReference>
<dbReference type="CDD" id="cd00761">
    <property type="entry name" value="Glyco_tranf_GTA_type"/>
    <property type="match status" value="1"/>
</dbReference>
<dbReference type="GO" id="GO:0016758">
    <property type="term" value="F:hexosyltransferase activity"/>
    <property type="evidence" value="ECO:0007669"/>
    <property type="project" value="UniProtKB-ARBA"/>
</dbReference>
<evidence type="ECO:0000313" key="2">
    <source>
        <dbReference type="EMBL" id="KZX14536.1"/>
    </source>
</evidence>
<organism evidence="2 3">
    <name type="scientific">Methanobrevibacter filiformis</name>
    <dbReference type="NCBI Taxonomy" id="55758"/>
    <lineage>
        <taxon>Archaea</taxon>
        <taxon>Methanobacteriati</taxon>
        <taxon>Methanobacteriota</taxon>
        <taxon>Methanomada group</taxon>
        <taxon>Methanobacteria</taxon>
        <taxon>Methanobacteriales</taxon>
        <taxon>Methanobacteriaceae</taxon>
        <taxon>Methanobrevibacter</taxon>
    </lineage>
</organism>
<dbReference type="PANTHER" id="PTHR22916">
    <property type="entry name" value="GLYCOSYLTRANSFERASE"/>
    <property type="match status" value="1"/>
</dbReference>
<dbReference type="AlphaFoldDB" id="A0A166CIA0"/>
<dbReference type="STRING" id="55758.MBFIL_08460"/>
<keyword evidence="3" id="KW-1185">Reference proteome</keyword>
<accession>A0A166CIA0</accession>
<dbReference type="PATRIC" id="fig|55758.3.peg.954"/>
<proteinExistence type="predicted"/>
<sequence>MFFVSIIVPVYNGEEYITRALNSLVNQTMGFENLEVILVNDGSTDSSLEILKGYTENYNNALLVNLDNNSGSPSYSRNIGIKNASSEYIMFMDQDDFYEPNACELLYNKTITYDADIVSAKYYKLRDDVKLKSSTFEKDIFVNNIHEYPELLGQSSFVWSKIFKKSLIMDNDILFPLDGAEDIVFTIECLLKAKNILFLKDAHIYTHFINSASISRTNNVKYFNNLLLGYENTYNVFKKNNSMDYFKYFIKMRLGYSFQVIVNAEEDETIKIDMIKKYRELVSFAQSKGTEIDDRTQLMIDLIDSNCFRSVLFFIRYVKVSKKRLLTRNIVKHRNNVLRDRNIVLRDRNIVLRDRNAALKDKNKELSIQLNNISSLKGYIKYKIKNIKDRFI</sequence>
<dbReference type="EC" id="2.4.-.-" evidence="2"/>
<protein>
    <submittedName>
        <fullName evidence="2">Putative glycosyltransferase EpsH</fullName>
        <ecNumber evidence="2">2.4.-.-</ecNumber>
    </submittedName>
</protein>
<dbReference type="InterPro" id="IPR001173">
    <property type="entry name" value="Glyco_trans_2-like"/>
</dbReference>
<dbReference type="InterPro" id="IPR029044">
    <property type="entry name" value="Nucleotide-diphossugar_trans"/>
</dbReference>
<dbReference type="Proteomes" id="UP000077066">
    <property type="component" value="Unassembled WGS sequence"/>
</dbReference>